<evidence type="ECO:0000313" key="2">
    <source>
        <dbReference type="EMBL" id="KAJ1083066.1"/>
    </source>
</evidence>
<protein>
    <submittedName>
        <fullName evidence="2">Uncharacterized protein</fullName>
    </submittedName>
</protein>
<dbReference type="AlphaFoldDB" id="A0AAV7KU93"/>
<keyword evidence="3" id="KW-1185">Reference proteome</keyword>
<gene>
    <name evidence="2" type="ORF">NDU88_003226</name>
</gene>
<sequence>MERVIDNEHSTEWGGRSGAPPDHTEGLHEAYYPATVKAEGGKTLHEDREKETWKQERSHRERDYQQPTVSGGLGNLGKSDMDKATAILKQSRCLR</sequence>
<dbReference type="Proteomes" id="UP001066276">
    <property type="component" value="Chromosome 12"/>
</dbReference>
<comment type="caution">
    <text evidence="2">The sequence shown here is derived from an EMBL/GenBank/DDBJ whole genome shotgun (WGS) entry which is preliminary data.</text>
</comment>
<evidence type="ECO:0000256" key="1">
    <source>
        <dbReference type="SAM" id="MobiDB-lite"/>
    </source>
</evidence>
<feature type="region of interest" description="Disordered" evidence="1">
    <location>
        <begin position="1"/>
        <end position="79"/>
    </location>
</feature>
<organism evidence="2 3">
    <name type="scientific">Pleurodeles waltl</name>
    <name type="common">Iberian ribbed newt</name>
    <dbReference type="NCBI Taxonomy" id="8319"/>
    <lineage>
        <taxon>Eukaryota</taxon>
        <taxon>Metazoa</taxon>
        <taxon>Chordata</taxon>
        <taxon>Craniata</taxon>
        <taxon>Vertebrata</taxon>
        <taxon>Euteleostomi</taxon>
        <taxon>Amphibia</taxon>
        <taxon>Batrachia</taxon>
        <taxon>Caudata</taxon>
        <taxon>Salamandroidea</taxon>
        <taxon>Salamandridae</taxon>
        <taxon>Pleurodelinae</taxon>
        <taxon>Pleurodeles</taxon>
    </lineage>
</organism>
<dbReference type="EMBL" id="JANPWB010000016">
    <property type="protein sequence ID" value="KAJ1083066.1"/>
    <property type="molecule type" value="Genomic_DNA"/>
</dbReference>
<accession>A0AAV7KU93</accession>
<reference evidence="2" key="1">
    <citation type="journal article" date="2022" name="bioRxiv">
        <title>Sequencing and chromosome-scale assembly of the giantPleurodeles waltlgenome.</title>
        <authorList>
            <person name="Brown T."/>
            <person name="Elewa A."/>
            <person name="Iarovenko S."/>
            <person name="Subramanian E."/>
            <person name="Araus A.J."/>
            <person name="Petzold A."/>
            <person name="Susuki M."/>
            <person name="Suzuki K.-i.T."/>
            <person name="Hayashi T."/>
            <person name="Toyoda A."/>
            <person name="Oliveira C."/>
            <person name="Osipova E."/>
            <person name="Leigh N.D."/>
            <person name="Simon A."/>
            <person name="Yun M.H."/>
        </authorList>
    </citation>
    <scope>NUCLEOTIDE SEQUENCE</scope>
    <source>
        <strain evidence="2">20211129_DDA</strain>
        <tissue evidence="2">Liver</tissue>
    </source>
</reference>
<evidence type="ECO:0000313" key="3">
    <source>
        <dbReference type="Proteomes" id="UP001066276"/>
    </source>
</evidence>
<proteinExistence type="predicted"/>
<feature type="compositionally biased region" description="Basic and acidic residues" evidence="1">
    <location>
        <begin position="39"/>
        <end position="64"/>
    </location>
</feature>
<name>A0AAV7KU93_PLEWA</name>
<feature type="compositionally biased region" description="Basic and acidic residues" evidence="1">
    <location>
        <begin position="1"/>
        <end position="11"/>
    </location>
</feature>